<dbReference type="OrthoDB" id="5907243at2759"/>
<accession>A0A0N4WN04</accession>
<dbReference type="WBParaSite" id="HPLM_0001263001-mRNA-1">
    <property type="protein sequence ID" value="HPLM_0001263001-mRNA-1"/>
    <property type="gene ID" value="HPLM_0001263001"/>
</dbReference>
<protein>
    <submittedName>
        <fullName evidence="2 4">Uncharacterized protein</fullName>
    </submittedName>
</protein>
<dbReference type="Proteomes" id="UP000268014">
    <property type="component" value="Unassembled WGS sequence"/>
</dbReference>
<evidence type="ECO:0000313" key="3">
    <source>
        <dbReference type="Proteomes" id="UP000268014"/>
    </source>
</evidence>
<reference evidence="4" key="1">
    <citation type="submission" date="2017-02" db="UniProtKB">
        <authorList>
            <consortium name="WormBaseParasite"/>
        </authorList>
    </citation>
    <scope>IDENTIFICATION</scope>
</reference>
<proteinExistence type="predicted"/>
<keyword evidence="3" id="KW-1185">Reference proteome</keyword>
<dbReference type="OMA" id="DENIVHM"/>
<evidence type="ECO:0000256" key="1">
    <source>
        <dbReference type="SAM" id="MobiDB-lite"/>
    </source>
</evidence>
<dbReference type="EMBL" id="UZAF01017922">
    <property type="protein sequence ID" value="VDO46203.1"/>
    <property type="molecule type" value="Genomic_DNA"/>
</dbReference>
<evidence type="ECO:0000313" key="4">
    <source>
        <dbReference type="WBParaSite" id="HPLM_0001263001-mRNA-1"/>
    </source>
</evidence>
<dbReference type="AlphaFoldDB" id="A0A0N4WN04"/>
<reference evidence="2 3" key="2">
    <citation type="submission" date="2018-11" db="EMBL/GenBank/DDBJ databases">
        <authorList>
            <consortium name="Pathogen Informatics"/>
        </authorList>
    </citation>
    <scope>NUCLEOTIDE SEQUENCE [LARGE SCALE GENOMIC DNA]</scope>
    <source>
        <strain evidence="2 3">MHpl1</strain>
    </source>
</reference>
<sequence>MPSITPRDRKSGGPATLCDIVMIVGPGRLRTGSLGTSGEHQDGRQRDGQTSSRKPERKESLPHVSRVSTRFTGLLWLATGTNGDVTGARSRKSTNNGSAGDKLIILVMQIQMTMPFPEWKDENIVHM</sequence>
<name>A0A0N4WN04_HAEPC</name>
<organism evidence="4">
    <name type="scientific">Haemonchus placei</name>
    <name type="common">Barber's pole worm</name>
    <dbReference type="NCBI Taxonomy" id="6290"/>
    <lineage>
        <taxon>Eukaryota</taxon>
        <taxon>Metazoa</taxon>
        <taxon>Ecdysozoa</taxon>
        <taxon>Nematoda</taxon>
        <taxon>Chromadorea</taxon>
        <taxon>Rhabditida</taxon>
        <taxon>Rhabditina</taxon>
        <taxon>Rhabditomorpha</taxon>
        <taxon>Strongyloidea</taxon>
        <taxon>Trichostrongylidae</taxon>
        <taxon>Haemonchus</taxon>
    </lineage>
</organism>
<feature type="compositionally biased region" description="Basic and acidic residues" evidence="1">
    <location>
        <begin position="39"/>
        <end position="61"/>
    </location>
</feature>
<feature type="region of interest" description="Disordered" evidence="1">
    <location>
        <begin position="28"/>
        <end position="66"/>
    </location>
</feature>
<evidence type="ECO:0000313" key="2">
    <source>
        <dbReference type="EMBL" id="VDO46203.1"/>
    </source>
</evidence>
<gene>
    <name evidence="2" type="ORF">HPLM_LOCUS12622</name>
</gene>